<proteinExistence type="inferred from homology"/>
<keyword evidence="1" id="KW-0346">Stress response</keyword>
<dbReference type="InterPro" id="IPR031107">
    <property type="entry name" value="Small_HSP"/>
</dbReference>
<keyword evidence="7" id="KW-1185">Reference proteome</keyword>
<evidence type="ECO:0000256" key="4">
    <source>
        <dbReference type="SAM" id="MobiDB-lite"/>
    </source>
</evidence>
<comment type="similarity">
    <text evidence="2 3">Belongs to the small heat shock protein (HSP20) family.</text>
</comment>
<dbReference type="PANTHER" id="PTHR11527">
    <property type="entry name" value="HEAT-SHOCK PROTEIN 20 FAMILY MEMBER"/>
    <property type="match status" value="1"/>
</dbReference>
<feature type="domain" description="SHSP" evidence="5">
    <location>
        <begin position="190"/>
        <end position="301"/>
    </location>
</feature>
<gene>
    <name evidence="6" type="ORF">BCR33DRAFT_57724</name>
</gene>
<evidence type="ECO:0000313" key="6">
    <source>
        <dbReference type="EMBL" id="ORY48053.1"/>
    </source>
</evidence>
<accession>A0A1Y2CM29</accession>
<feature type="region of interest" description="Disordered" evidence="4">
    <location>
        <begin position="71"/>
        <end position="153"/>
    </location>
</feature>
<feature type="compositionally biased region" description="Polar residues" evidence="4">
    <location>
        <begin position="90"/>
        <end position="124"/>
    </location>
</feature>
<dbReference type="AlphaFoldDB" id="A0A1Y2CM29"/>
<reference evidence="6 7" key="1">
    <citation type="submission" date="2016-07" db="EMBL/GenBank/DDBJ databases">
        <title>Pervasive Adenine N6-methylation of Active Genes in Fungi.</title>
        <authorList>
            <consortium name="DOE Joint Genome Institute"/>
            <person name="Mondo S.J."/>
            <person name="Dannebaum R.O."/>
            <person name="Kuo R.C."/>
            <person name="Labutti K."/>
            <person name="Haridas S."/>
            <person name="Kuo A."/>
            <person name="Salamov A."/>
            <person name="Ahrendt S.R."/>
            <person name="Lipzen A."/>
            <person name="Sullivan W."/>
            <person name="Andreopoulos W.B."/>
            <person name="Clum A."/>
            <person name="Lindquist E."/>
            <person name="Daum C."/>
            <person name="Ramamoorthy G.K."/>
            <person name="Gryganskyi A."/>
            <person name="Culley D."/>
            <person name="Magnuson J.K."/>
            <person name="James T.Y."/>
            <person name="O'Malley M.A."/>
            <person name="Stajich J.E."/>
            <person name="Spatafora J.W."/>
            <person name="Visel A."/>
            <person name="Grigoriev I.V."/>
        </authorList>
    </citation>
    <scope>NUCLEOTIDE SEQUENCE [LARGE SCALE GENOMIC DNA]</scope>
    <source>
        <strain evidence="6 7">JEL800</strain>
    </source>
</reference>
<evidence type="ECO:0000256" key="3">
    <source>
        <dbReference type="RuleBase" id="RU003616"/>
    </source>
</evidence>
<dbReference type="SUPFAM" id="SSF49764">
    <property type="entry name" value="HSP20-like chaperones"/>
    <property type="match status" value="1"/>
</dbReference>
<dbReference type="Proteomes" id="UP000193642">
    <property type="component" value="Unassembled WGS sequence"/>
</dbReference>
<dbReference type="OrthoDB" id="1431247at2759"/>
<dbReference type="CDD" id="cd06464">
    <property type="entry name" value="ACD_sHsps-like"/>
    <property type="match status" value="1"/>
</dbReference>
<dbReference type="Gene3D" id="2.60.40.790">
    <property type="match status" value="1"/>
</dbReference>
<evidence type="ECO:0000259" key="5">
    <source>
        <dbReference type="PROSITE" id="PS01031"/>
    </source>
</evidence>
<protein>
    <recommendedName>
        <fullName evidence="5">SHSP domain-containing protein</fullName>
    </recommendedName>
</protein>
<sequence>MSQQRQTLPILLPWALLNAPVVHLEVLRLLHRRRLPTRIPTHQSRNNVQKIKRCVLKSRSFHLNTRTDFRFTTVSSPSNHPRSPNPQTTPRPDSNSVQPPQFPSKSSTIRINKQTNNEEPSTTGPESLLDTSSSSETSTAAPSRTHSRSDSWHQVSVPTFAPPLQQHQQQQPASNNATSKLSKLTLIIPKHGIAFTPPIDLIETATEFHLFVDVPGAHVGDVEVRMEEWGKVVVVRAGVEDPVEAFKDKLITNTNSIHERKVGEFMRRVKLSTAVDEKDCEASMLNGLLHVRMGKKGKSSG</sequence>
<name>A0A1Y2CM29_9FUNG</name>
<dbReference type="EMBL" id="MCGO01000012">
    <property type="protein sequence ID" value="ORY48053.1"/>
    <property type="molecule type" value="Genomic_DNA"/>
</dbReference>
<dbReference type="InterPro" id="IPR002068">
    <property type="entry name" value="A-crystallin/Hsp20_dom"/>
</dbReference>
<evidence type="ECO:0000313" key="7">
    <source>
        <dbReference type="Proteomes" id="UP000193642"/>
    </source>
</evidence>
<organism evidence="6 7">
    <name type="scientific">Rhizoclosmatium globosum</name>
    <dbReference type="NCBI Taxonomy" id="329046"/>
    <lineage>
        <taxon>Eukaryota</taxon>
        <taxon>Fungi</taxon>
        <taxon>Fungi incertae sedis</taxon>
        <taxon>Chytridiomycota</taxon>
        <taxon>Chytridiomycota incertae sedis</taxon>
        <taxon>Chytridiomycetes</taxon>
        <taxon>Chytridiales</taxon>
        <taxon>Chytriomycetaceae</taxon>
        <taxon>Rhizoclosmatium</taxon>
    </lineage>
</organism>
<evidence type="ECO:0000256" key="2">
    <source>
        <dbReference type="PROSITE-ProRule" id="PRU00285"/>
    </source>
</evidence>
<feature type="compositionally biased region" description="Low complexity" evidence="4">
    <location>
        <begin position="125"/>
        <end position="143"/>
    </location>
</feature>
<dbReference type="InterPro" id="IPR008978">
    <property type="entry name" value="HSP20-like_chaperone"/>
</dbReference>
<dbReference type="PROSITE" id="PS01031">
    <property type="entry name" value="SHSP"/>
    <property type="match status" value="1"/>
</dbReference>
<dbReference type="Pfam" id="PF00011">
    <property type="entry name" value="HSP20"/>
    <property type="match status" value="1"/>
</dbReference>
<comment type="caution">
    <text evidence="6">The sequence shown here is derived from an EMBL/GenBank/DDBJ whole genome shotgun (WGS) entry which is preliminary data.</text>
</comment>
<evidence type="ECO:0000256" key="1">
    <source>
        <dbReference type="ARBA" id="ARBA00023016"/>
    </source>
</evidence>